<dbReference type="AlphaFoldDB" id="Q5VMQ0"/>
<gene>
    <name evidence="3" type="ORF">OSJNBb0008D07.14</name>
    <name evidence="2" type="ORF">P0676G08.54</name>
</gene>
<accession>Q5VMQ0</accession>
<protein>
    <submittedName>
        <fullName evidence="2">Uncharacterized protein</fullName>
    </submittedName>
</protein>
<reference evidence="2" key="1">
    <citation type="journal article" date="2002" name="Nature">
        <title>The genome sequence and structure of rice chromosome 1.</title>
        <authorList>
            <person name="Sasaki T."/>
            <person name="Matsumoto T."/>
            <person name="Yamamoto K."/>
            <person name="Sakata K."/>
            <person name="Baba T."/>
            <person name="Katayose Y."/>
            <person name="Wu J."/>
            <person name="Niimura Y."/>
            <person name="Cheng Z."/>
            <person name="Nagamura Y."/>
            <person name="Antonio B.A."/>
            <person name="Kanamori H."/>
            <person name="Hosokawa S."/>
            <person name="Masukawa M."/>
            <person name="Arikawa K."/>
            <person name="Chiden Y."/>
            <person name="Hayashi M."/>
            <person name="Okamoto M."/>
            <person name="Ando T."/>
            <person name="Aoki H."/>
            <person name="Arita K."/>
            <person name="Hamada M."/>
            <person name="Harada C."/>
            <person name="Hijishita S."/>
            <person name="Honda M."/>
            <person name="Ichikawa Y."/>
            <person name="Idonuma A."/>
            <person name="Iijima M."/>
            <person name="Ikeda M."/>
            <person name="Ikeno M."/>
            <person name="Itoh S."/>
            <person name="Itoh T."/>
            <person name="Itoh Y."/>
            <person name="Itoh Y."/>
            <person name="Iwabuchi A."/>
            <person name="Kamiya K."/>
            <person name="Karasawa W."/>
            <person name="Katagiri S."/>
            <person name="Kikuta A."/>
            <person name="Kobayashi N."/>
            <person name="Kono I."/>
            <person name="Machita K."/>
            <person name="Maehara T."/>
            <person name="Mizuno H."/>
            <person name="Mizubayashi T."/>
            <person name="Mukai Y."/>
            <person name="Nagasaki H."/>
            <person name="Nakashima M."/>
            <person name="Nakama Y."/>
            <person name="Nakamichi Y."/>
            <person name="Nakamura M."/>
            <person name="Namiki N."/>
            <person name="Negishi M."/>
            <person name="Ohta I."/>
            <person name="Ono N."/>
            <person name="Saji S."/>
            <person name="Sakai K."/>
            <person name="Shibata M."/>
            <person name="Shimokawa T."/>
            <person name="Shomura A."/>
            <person name="Song J."/>
            <person name="Takazaki Y."/>
            <person name="Terasawa K."/>
            <person name="Tsuji K."/>
            <person name="Waki K."/>
            <person name="Yamagata H."/>
            <person name="Yamane H."/>
            <person name="Yoshiki S."/>
            <person name="Yoshihara R."/>
            <person name="Yukawa K."/>
            <person name="Zhong H."/>
            <person name="Iwama H."/>
            <person name="Endo T."/>
            <person name="Ito H."/>
            <person name="Hahn J.H."/>
            <person name="Kim H.I."/>
            <person name="Eun M.Y."/>
            <person name="Yano M."/>
            <person name="Jiang J."/>
            <person name="Gojobori T."/>
        </authorList>
    </citation>
    <scope>NUCLEOTIDE SEQUENCE</scope>
</reference>
<evidence type="ECO:0000313" key="3">
    <source>
        <dbReference type="EMBL" id="BAD69275.1"/>
    </source>
</evidence>
<proteinExistence type="predicted"/>
<feature type="region of interest" description="Disordered" evidence="1">
    <location>
        <begin position="27"/>
        <end position="48"/>
    </location>
</feature>
<reference evidence="3" key="2">
    <citation type="submission" date="2003-02" db="EMBL/GenBank/DDBJ databases">
        <authorList>
            <person name="Sasaki T."/>
            <person name="Matsumoto T."/>
            <person name="Katayose Y."/>
        </authorList>
    </citation>
    <scope>NUCLEOTIDE SEQUENCE</scope>
</reference>
<dbReference type="Proteomes" id="UP000817658">
    <property type="component" value="Chromosome 1"/>
</dbReference>
<sequence>MHANNRHLHYTWRRTAEETTREWDVWASGSAGEPPQASEAGSVGGRAGVALARGGEQRQRMGGAAENEGCDGRHLRAIGRATVADGWATLFRAWRTFRAVASPRKKK</sequence>
<dbReference type="EMBL" id="AP006237">
    <property type="protein sequence ID" value="BAD69275.1"/>
    <property type="molecule type" value="Genomic_DNA"/>
</dbReference>
<evidence type="ECO:0000256" key="1">
    <source>
        <dbReference type="SAM" id="MobiDB-lite"/>
    </source>
</evidence>
<dbReference type="Proteomes" id="UP000000763">
    <property type="component" value="Chromosome 1"/>
</dbReference>
<reference evidence="4" key="4">
    <citation type="journal article" date="2008" name="Nucleic Acids Res.">
        <title>The rice annotation project database (RAP-DB): 2008 update.</title>
        <authorList>
            <consortium name="The rice annotation project (RAP)"/>
        </authorList>
    </citation>
    <scope>GENOME REANNOTATION</scope>
    <source>
        <strain evidence="4">cv. Nipponbare</strain>
    </source>
</reference>
<evidence type="ECO:0000313" key="2">
    <source>
        <dbReference type="EMBL" id="BAD69091.1"/>
    </source>
</evidence>
<name>Q5VMQ0_ORYSJ</name>
<organism evidence="2">
    <name type="scientific">Oryza sativa subsp. japonica</name>
    <name type="common">Rice</name>
    <dbReference type="NCBI Taxonomy" id="39947"/>
    <lineage>
        <taxon>Eukaryota</taxon>
        <taxon>Viridiplantae</taxon>
        <taxon>Streptophyta</taxon>
        <taxon>Embryophyta</taxon>
        <taxon>Tracheophyta</taxon>
        <taxon>Spermatophyta</taxon>
        <taxon>Magnoliopsida</taxon>
        <taxon>Liliopsida</taxon>
        <taxon>Poales</taxon>
        <taxon>Poaceae</taxon>
        <taxon>BOP clade</taxon>
        <taxon>Oryzoideae</taxon>
        <taxon>Oryzeae</taxon>
        <taxon>Oryzinae</taxon>
        <taxon>Oryza</taxon>
        <taxon>Oryza sativa</taxon>
    </lineage>
</organism>
<accession>Q5VN84</accession>
<dbReference type="EMBL" id="AP004821">
    <property type="protein sequence ID" value="BAD69091.1"/>
    <property type="molecule type" value="Genomic_DNA"/>
</dbReference>
<reference evidence="4" key="3">
    <citation type="journal article" date="2005" name="Nature">
        <title>The map-based sequence of the rice genome.</title>
        <authorList>
            <consortium name="International rice genome sequencing project (IRGSP)"/>
            <person name="Matsumoto T."/>
            <person name="Wu J."/>
            <person name="Kanamori H."/>
            <person name="Katayose Y."/>
            <person name="Fujisawa M."/>
            <person name="Namiki N."/>
            <person name="Mizuno H."/>
            <person name="Yamamoto K."/>
            <person name="Antonio B.A."/>
            <person name="Baba T."/>
            <person name="Sakata K."/>
            <person name="Nagamura Y."/>
            <person name="Aoki H."/>
            <person name="Arikawa K."/>
            <person name="Arita K."/>
            <person name="Bito T."/>
            <person name="Chiden Y."/>
            <person name="Fujitsuka N."/>
            <person name="Fukunaka R."/>
            <person name="Hamada M."/>
            <person name="Harada C."/>
            <person name="Hayashi A."/>
            <person name="Hijishita S."/>
            <person name="Honda M."/>
            <person name="Hosokawa S."/>
            <person name="Ichikawa Y."/>
            <person name="Idonuma A."/>
            <person name="Iijima M."/>
            <person name="Ikeda M."/>
            <person name="Ikeno M."/>
            <person name="Ito K."/>
            <person name="Ito S."/>
            <person name="Ito T."/>
            <person name="Ito Y."/>
            <person name="Ito Y."/>
            <person name="Iwabuchi A."/>
            <person name="Kamiya K."/>
            <person name="Karasawa W."/>
            <person name="Kurita K."/>
            <person name="Katagiri S."/>
            <person name="Kikuta A."/>
            <person name="Kobayashi H."/>
            <person name="Kobayashi N."/>
            <person name="Machita K."/>
            <person name="Maehara T."/>
            <person name="Masukawa M."/>
            <person name="Mizubayashi T."/>
            <person name="Mukai Y."/>
            <person name="Nagasaki H."/>
            <person name="Nagata Y."/>
            <person name="Naito S."/>
            <person name="Nakashima M."/>
            <person name="Nakama Y."/>
            <person name="Nakamichi Y."/>
            <person name="Nakamura M."/>
            <person name="Meguro A."/>
            <person name="Negishi M."/>
            <person name="Ohta I."/>
            <person name="Ohta T."/>
            <person name="Okamoto M."/>
            <person name="Ono N."/>
            <person name="Saji S."/>
            <person name="Sakaguchi M."/>
            <person name="Sakai K."/>
            <person name="Shibata M."/>
            <person name="Shimokawa T."/>
            <person name="Song J."/>
            <person name="Takazaki Y."/>
            <person name="Terasawa K."/>
            <person name="Tsugane M."/>
            <person name="Tsuji K."/>
            <person name="Ueda S."/>
            <person name="Waki K."/>
            <person name="Yamagata H."/>
            <person name="Yamamoto M."/>
            <person name="Yamamoto S."/>
            <person name="Yamane H."/>
            <person name="Yoshiki S."/>
            <person name="Yoshihara R."/>
            <person name="Yukawa K."/>
            <person name="Zhong H."/>
            <person name="Yano M."/>
            <person name="Yuan Q."/>
            <person name="Ouyang S."/>
            <person name="Liu J."/>
            <person name="Jones K.M."/>
            <person name="Gansberger K."/>
            <person name="Moffat K."/>
            <person name="Hill J."/>
            <person name="Bera J."/>
            <person name="Fadrosh D."/>
            <person name="Jin S."/>
            <person name="Johri S."/>
            <person name="Kim M."/>
            <person name="Overton L."/>
            <person name="Reardon M."/>
            <person name="Tsitrin T."/>
            <person name="Vuong H."/>
            <person name="Weaver B."/>
            <person name="Ciecko A."/>
            <person name="Tallon L."/>
            <person name="Jackson J."/>
            <person name="Pai G."/>
            <person name="Aken S.V."/>
            <person name="Utterback T."/>
            <person name="Reidmuller S."/>
            <person name="Feldblyum T."/>
            <person name="Hsiao J."/>
            <person name="Zismann V."/>
            <person name="Iobst S."/>
            <person name="de Vazeille A.R."/>
            <person name="Buell C.R."/>
            <person name="Ying K."/>
            <person name="Li Y."/>
            <person name="Lu T."/>
            <person name="Huang Y."/>
            <person name="Zhao Q."/>
            <person name="Feng Q."/>
            <person name="Zhang L."/>
            <person name="Zhu J."/>
            <person name="Weng Q."/>
            <person name="Mu J."/>
            <person name="Lu Y."/>
            <person name="Fan D."/>
            <person name="Liu Y."/>
            <person name="Guan J."/>
            <person name="Zhang Y."/>
            <person name="Yu S."/>
            <person name="Liu X."/>
            <person name="Zhang Y."/>
            <person name="Hong G."/>
            <person name="Han B."/>
            <person name="Choisne N."/>
            <person name="Demange N."/>
            <person name="Orjeda G."/>
            <person name="Samain S."/>
            <person name="Cattolico L."/>
            <person name="Pelletier E."/>
            <person name="Couloux A."/>
            <person name="Segurens B."/>
            <person name="Wincker P."/>
            <person name="D'Hont A."/>
            <person name="Scarpelli C."/>
            <person name="Weissenbach J."/>
            <person name="Salanoubat M."/>
            <person name="Quetier F."/>
            <person name="Yu Y."/>
            <person name="Kim H.R."/>
            <person name="Rambo T."/>
            <person name="Currie J."/>
            <person name="Collura K."/>
            <person name="Luo M."/>
            <person name="Yang T."/>
            <person name="Ammiraju J.S.S."/>
            <person name="Engler F."/>
            <person name="Soderlund C."/>
            <person name="Wing R.A."/>
            <person name="Palmer L.E."/>
            <person name="de la Bastide M."/>
            <person name="Spiegel L."/>
            <person name="Nascimento L."/>
            <person name="Zutavern T."/>
            <person name="O'Shaughnessy A."/>
            <person name="Dike S."/>
            <person name="Dedhia N."/>
            <person name="Preston R."/>
            <person name="Balija V."/>
            <person name="McCombie W.R."/>
            <person name="Chow T."/>
            <person name="Chen H."/>
            <person name="Chung M."/>
            <person name="Chen C."/>
            <person name="Shaw J."/>
            <person name="Wu H."/>
            <person name="Hsiao K."/>
            <person name="Chao Y."/>
            <person name="Chu M."/>
            <person name="Cheng C."/>
            <person name="Hour A."/>
            <person name="Lee P."/>
            <person name="Lin S."/>
            <person name="Lin Y."/>
            <person name="Liou J."/>
            <person name="Liu S."/>
            <person name="Hsing Y."/>
            <person name="Raghuvanshi S."/>
            <person name="Mohanty A."/>
            <person name="Bharti A.K."/>
            <person name="Gaur A."/>
            <person name="Gupta V."/>
            <person name="Kumar D."/>
            <person name="Ravi V."/>
            <person name="Vij S."/>
            <person name="Kapur A."/>
            <person name="Khurana P."/>
            <person name="Khurana P."/>
            <person name="Khurana J.P."/>
            <person name="Tyagi A.K."/>
            <person name="Gaikwad K."/>
            <person name="Singh A."/>
            <person name="Dalal V."/>
            <person name="Srivastava S."/>
            <person name="Dixit A."/>
            <person name="Pal A.K."/>
            <person name="Ghazi I.A."/>
            <person name="Yadav M."/>
            <person name="Pandit A."/>
            <person name="Bhargava A."/>
            <person name="Sureshbabu K."/>
            <person name="Batra K."/>
            <person name="Sharma T.R."/>
            <person name="Mohapatra T."/>
            <person name="Singh N.K."/>
            <person name="Messing J."/>
            <person name="Nelson A.B."/>
            <person name="Fuks G."/>
            <person name="Kavchok S."/>
            <person name="Keizer G."/>
            <person name="Linton E."/>
            <person name="Llaca V."/>
            <person name="Song R."/>
            <person name="Tanyolac B."/>
            <person name="Young S."/>
            <person name="Ho-Il K."/>
            <person name="Hahn J.H."/>
            <person name="Sangsakoo G."/>
            <person name="Vanavichit A."/>
            <person name="de Mattos Luiz.A.T."/>
            <person name="Zimmer P.D."/>
            <person name="Malone G."/>
            <person name="Dellagostin O."/>
            <person name="de Oliveira A.C."/>
            <person name="Bevan M."/>
            <person name="Bancroft I."/>
            <person name="Minx P."/>
            <person name="Cordum H."/>
            <person name="Wilson R."/>
            <person name="Cheng Z."/>
            <person name="Jin W."/>
            <person name="Jiang J."/>
            <person name="Leong S.A."/>
            <person name="Iwama H."/>
            <person name="Gojobori T."/>
            <person name="Itoh T."/>
            <person name="Niimura Y."/>
            <person name="Fujii Y."/>
            <person name="Habara T."/>
            <person name="Sakai H."/>
            <person name="Sato Y."/>
            <person name="Wilson G."/>
            <person name="Kumar K."/>
            <person name="McCouch S."/>
            <person name="Juretic N."/>
            <person name="Hoen D."/>
            <person name="Wright S."/>
            <person name="Bruskiewich R."/>
            <person name="Bureau T."/>
            <person name="Miyao A."/>
            <person name="Hirochika H."/>
            <person name="Nishikawa T."/>
            <person name="Kadowaki K."/>
            <person name="Sugiura M."/>
            <person name="Burr B."/>
            <person name="Sasaki T."/>
        </authorList>
    </citation>
    <scope>NUCLEOTIDE SEQUENCE [LARGE SCALE GENOMIC DNA]</scope>
    <source>
        <strain evidence="4">cv. Nipponbare</strain>
    </source>
</reference>
<evidence type="ECO:0000313" key="4">
    <source>
        <dbReference type="Proteomes" id="UP000000763"/>
    </source>
</evidence>